<dbReference type="RefSeq" id="WP_264797654.1">
    <property type="nucleotide sequence ID" value="NZ_BRVS01000042.1"/>
</dbReference>
<evidence type="ECO:0000256" key="4">
    <source>
        <dbReference type="ARBA" id="ARBA00023163"/>
    </source>
</evidence>
<evidence type="ECO:0000259" key="5">
    <source>
        <dbReference type="PROSITE" id="PS50931"/>
    </source>
</evidence>
<keyword evidence="7" id="KW-1185">Reference proteome</keyword>
<evidence type="ECO:0000256" key="3">
    <source>
        <dbReference type="ARBA" id="ARBA00023125"/>
    </source>
</evidence>
<dbReference type="SUPFAM" id="SSF53850">
    <property type="entry name" value="Periplasmic binding protein-like II"/>
    <property type="match status" value="1"/>
</dbReference>
<organism evidence="6 7">
    <name type="scientific">Arthrobacter mangrovi</name>
    <dbReference type="NCBI Taxonomy" id="2966350"/>
    <lineage>
        <taxon>Bacteria</taxon>
        <taxon>Bacillati</taxon>
        <taxon>Actinomycetota</taxon>
        <taxon>Actinomycetes</taxon>
        <taxon>Micrococcales</taxon>
        <taxon>Micrococcaceae</taxon>
        <taxon>Arthrobacter</taxon>
    </lineage>
</organism>
<dbReference type="InterPro" id="IPR050950">
    <property type="entry name" value="HTH-type_LysR_regulators"/>
</dbReference>
<evidence type="ECO:0000256" key="1">
    <source>
        <dbReference type="ARBA" id="ARBA00009437"/>
    </source>
</evidence>
<gene>
    <name evidence="6" type="ORF">AHIS1636_39980</name>
</gene>
<keyword evidence="3" id="KW-0238">DNA-binding</keyword>
<accession>A0ABQ5MZZ0</accession>
<dbReference type="Gene3D" id="3.40.190.290">
    <property type="match status" value="1"/>
</dbReference>
<dbReference type="Proteomes" id="UP001209654">
    <property type="component" value="Unassembled WGS sequence"/>
</dbReference>
<dbReference type="PROSITE" id="PS50931">
    <property type="entry name" value="HTH_LYSR"/>
    <property type="match status" value="1"/>
</dbReference>
<dbReference type="Gene3D" id="1.10.10.10">
    <property type="entry name" value="Winged helix-like DNA-binding domain superfamily/Winged helix DNA-binding domain"/>
    <property type="match status" value="1"/>
</dbReference>
<sequence>MAYDLSQAGVDARLLAYFLAVVDAGTITRAAKQLGIAQPSLSLAVRELERQFGSPVFDRVGRRLVLNETGHALAAVARQIVGALATARATVDARTSLTSGKIRISAPPSLTVHPLNPAIEEFSHRYPGVRVSVLAQAAESVQDLVLDGEIDMALVIEEPGVAEYRGLVVREIGLHESVAVLPPDMPVPPTGRLTRASLASFPLIVSEPGTRLRTLVDEMAADGLPVRIAAEVAHREATIPLVVDGLGAALLPWSIARLAGRLGATVIGVDPPIINRMLLIHRPELTPAAAAFVDTAFTHRDNALVPEPSPNAEVTDPPT</sequence>
<dbReference type="SUPFAM" id="SSF46785">
    <property type="entry name" value="Winged helix' DNA-binding domain"/>
    <property type="match status" value="1"/>
</dbReference>
<feature type="domain" description="HTH lysR-type" evidence="5">
    <location>
        <begin position="10"/>
        <end position="67"/>
    </location>
</feature>
<name>A0ABQ5MZZ0_9MICC</name>
<dbReference type="InterPro" id="IPR000847">
    <property type="entry name" value="LysR_HTH_N"/>
</dbReference>
<comment type="similarity">
    <text evidence="1">Belongs to the LysR transcriptional regulatory family.</text>
</comment>
<keyword evidence="2" id="KW-0805">Transcription regulation</keyword>
<dbReference type="EMBL" id="BRVS01000042">
    <property type="protein sequence ID" value="GLB69552.1"/>
    <property type="molecule type" value="Genomic_DNA"/>
</dbReference>
<dbReference type="InterPro" id="IPR036388">
    <property type="entry name" value="WH-like_DNA-bd_sf"/>
</dbReference>
<dbReference type="Pfam" id="PF00126">
    <property type="entry name" value="HTH_1"/>
    <property type="match status" value="1"/>
</dbReference>
<keyword evidence="4" id="KW-0804">Transcription</keyword>
<dbReference type="Pfam" id="PF03466">
    <property type="entry name" value="LysR_substrate"/>
    <property type="match status" value="1"/>
</dbReference>
<proteinExistence type="inferred from homology"/>
<dbReference type="PANTHER" id="PTHR30419">
    <property type="entry name" value="HTH-TYPE TRANSCRIPTIONAL REGULATOR YBHD"/>
    <property type="match status" value="1"/>
</dbReference>
<protein>
    <submittedName>
        <fullName evidence="6">LysR family transcriptional regulator</fullName>
    </submittedName>
</protein>
<dbReference type="InterPro" id="IPR036390">
    <property type="entry name" value="WH_DNA-bd_sf"/>
</dbReference>
<evidence type="ECO:0000313" key="7">
    <source>
        <dbReference type="Proteomes" id="UP001209654"/>
    </source>
</evidence>
<evidence type="ECO:0000256" key="2">
    <source>
        <dbReference type="ARBA" id="ARBA00023015"/>
    </source>
</evidence>
<reference evidence="6 7" key="1">
    <citation type="journal article" date="2023" name="Int. J. Syst. Evol. Microbiol.">
        <title>Arthrobacter mangrovi sp. nov., an actinobacterium isolated from the rhizosphere of a mangrove.</title>
        <authorList>
            <person name="Hamada M."/>
            <person name="Saitou S."/>
            <person name="Enomoto N."/>
            <person name="Nanri K."/>
            <person name="Hidaka K."/>
            <person name="Miura T."/>
            <person name="Tamura T."/>
        </authorList>
    </citation>
    <scope>NUCLEOTIDE SEQUENCE [LARGE SCALE GENOMIC DNA]</scope>
    <source>
        <strain evidence="6 7">NBRC 112813</strain>
    </source>
</reference>
<dbReference type="InterPro" id="IPR005119">
    <property type="entry name" value="LysR_subst-bd"/>
</dbReference>
<dbReference type="CDD" id="cd05466">
    <property type="entry name" value="PBP2_LTTR_substrate"/>
    <property type="match status" value="1"/>
</dbReference>
<comment type="caution">
    <text evidence="6">The sequence shown here is derived from an EMBL/GenBank/DDBJ whole genome shotgun (WGS) entry which is preliminary data.</text>
</comment>
<dbReference type="PANTHER" id="PTHR30419:SF8">
    <property type="entry name" value="NITROGEN ASSIMILATION TRANSCRIPTIONAL ACTIVATOR-RELATED"/>
    <property type="match status" value="1"/>
</dbReference>
<dbReference type="PRINTS" id="PR00039">
    <property type="entry name" value="HTHLYSR"/>
</dbReference>
<evidence type="ECO:0000313" key="6">
    <source>
        <dbReference type="EMBL" id="GLB69552.1"/>
    </source>
</evidence>